<keyword evidence="2" id="KW-0597">Phosphoprotein</keyword>
<evidence type="ECO:0000256" key="7">
    <source>
        <dbReference type="ARBA" id="ARBA00023015"/>
    </source>
</evidence>
<evidence type="ECO:0000313" key="17">
    <source>
        <dbReference type="Proteomes" id="UP000694426"/>
    </source>
</evidence>
<evidence type="ECO:0000256" key="14">
    <source>
        <dbReference type="SAM" id="MobiDB-lite"/>
    </source>
</evidence>
<dbReference type="GO" id="GO:0005829">
    <property type="term" value="C:cytosol"/>
    <property type="evidence" value="ECO:0007669"/>
    <property type="project" value="Ensembl"/>
</dbReference>
<evidence type="ECO:0000256" key="10">
    <source>
        <dbReference type="ARBA" id="ARBA00023242"/>
    </source>
</evidence>
<dbReference type="GO" id="GO:0008270">
    <property type="term" value="F:zinc ion binding"/>
    <property type="evidence" value="ECO:0007669"/>
    <property type="project" value="UniProtKB-KW"/>
</dbReference>
<comment type="subunit">
    <text evidence="12">Interacts with NR2C2 (via ligand-binding region).</text>
</comment>
<accession>A0A8B9BZ85</accession>
<evidence type="ECO:0000256" key="9">
    <source>
        <dbReference type="ARBA" id="ARBA00023163"/>
    </source>
</evidence>
<sequence length="290" mass="32523">MTGIAAASFFSNACRFGGCGLHFPTLAELIEHIEDNHIDTDPRVLEKQELQQPTYVALSYINRFMTDAARREQESLKKKIQPKLSLTLSSTVSRGNVSTPPRHSSGSLTPPVTPPITPSSSFRSSTPTALAPGFWSDFPSGLAQLKSFYVKIQRALLLRLQDLRSSCDFQSRFRLSSEYDEEEVDYEESDSDESWTTESAISSEAILSSMCMNGGDEKPFACPVPGCKKRYKNVNGIKYHAKNGHRTQIRVRKPFKCRCGKSYKTAQGLRHHTINFHPPVSAEIIRKMQQ</sequence>
<dbReference type="InterPro" id="IPR036236">
    <property type="entry name" value="Znf_C2H2_sf"/>
</dbReference>
<keyword evidence="6" id="KW-0862">Zinc</keyword>
<keyword evidence="3" id="KW-0479">Metal-binding</keyword>
<dbReference type="AlphaFoldDB" id="A0A8B9BZ85"/>
<evidence type="ECO:0000256" key="13">
    <source>
        <dbReference type="ARBA" id="ARBA00071181"/>
    </source>
</evidence>
<gene>
    <name evidence="16" type="primary">JAZF1</name>
</gene>
<dbReference type="FunFam" id="3.30.160.60:FF:000619">
    <property type="entry name" value="juxtaposed with another zinc finger protein 1"/>
    <property type="match status" value="1"/>
</dbReference>
<dbReference type="FunFam" id="3.30.160.60:FF:003264">
    <property type="entry name" value="Juxtaposed with another zinc finger protein 1"/>
    <property type="match status" value="1"/>
</dbReference>
<evidence type="ECO:0000256" key="8">
    <source>
        <dbReference type="ARBA" id="ARBA00023098"/>
    </source>
</evidence>
<comment type="subcellular location">
    <subcellularLocation>
        <location evidence="1">Nucleus</location>
    </subcellularLocation>
</comment>
<dbReference type="Proteomes" id="UP000694426">
    <property type="component" value="Unplaced"/>
</dbReference>
<proteinExistence type="predicted"/>
<evidence type="ECO:0000256" key="1">
    <source>
        <dbReference type="ARBA" id="ARBA00004123"/>
    </source>
</evidence>
<protein>
    <recommendedName>
        <fullName evidence="13">Juxtaposed with another zinc finger protein 1</fullName>
    </recommendedName>
</protein>
<keyword evidence="17" id="KW-1185">Reference proteome</keyword>
<evidence type="ECO:0000313" key="16">
    <source>
        <dbReference type="Ensembl" id="ENSABRP00000011261.1"/>
    </source>
</evidence>
<evidence type="ECO:0000256" key="12">
    <source>
        <dbReference type="ARBA" id="ARBA00066237"/>
    </source>
</evidence>
<feature type="compositionally biased region" description="Polar residues" evidence="14">
    <location>
        <begin position="91"/>
        <end position="108"/>
    </location>
</feature>
<evidence type="ECO:0000256" key="2">
    <source>
        <dbReference type="ARBA" id="ARBA00022553"/>
    </source>
</evidence>
<evidence type="ECO:0000256" key="3">
    <source>
        <dbReference type="ARBA" id="ARBA00022723"/>
    </source>
</evidence>
<dbReference type="GeneTree" id="ENSGT00390000003635"/>
<dbReference type="PROSITE" id="PS00028">
    <property type="entry name" value="ZINC_FINGER_C2H2_1"/>
    <property type="match status" value="2"/>
</dbReference>
<evidence type="ECO:0000256" key="11">
    <source>
        <dbReference type="ARBA" id="ARBA00054131"/>
    </source>
</evidence>
<dbReference type="GO" id="GO:0003714">
    <property type="term" value="F:transcription corepressor activity"/>
    <property type="evidence" value="ECO:0007669"/>
    <property type="project" value="Ensembl"/>
</dbReference>
<reference evidence="16" key="1">
    <citation type="submission" date="2025-08" db="UniProtKB">
        <authorList>
            <consortium name="Ensembl"/>
        </authorList>
    </citation>
    <scope>IDENTIFICATION</scope>
</reference>
<dbReference type="SUPFAM" id="SSF57667">
    <property type="entry name" value="beta-beta-alpha zinc fingers"/>
    <property type="match status" value="1"/>
</dbReference>
<evidence type="ECO:0000256" key="6">
    <source>
        <dbReference type="ARBA" id="ARBA00022833"/>
    </source>
</evidence>
<dbReference type="GO" id="GO:0001650">
    <property type="term" value="C:fibrillar center"/>
    <property type="evidence" value="ECO:0007669"/>
    <property type="project" value="Ensembl"/>
</dbReference>
<dbReference type="PANTHER" id="PTHR23057">
    <property type="entry name" value="JUXTAPOSED WITH ANOTHER ZINC FINGER PROTEIN 1"/>
    <property type="match status" value="1"/>
</dbReference>
<feature type="domain" description="C2H2-type" evidence="15">
    <location>
        <begin position="14"/>
        <end position="37"/>
    </location>
</feature>
<dbReference type="GO" id="GO:0006629">
    <property type="term" value="P:lipid metabolic process"/>
    <property type="evidence" value="ECO:0007669"/>
    <property type="project" value="UniProtKB-KW"/>
</dbReference>
<feature type="region of interest" description="Disordered" evidence="14">
    <location>
        <begin position="91"/>
        <end position="124"/>
    </location>
</feature>
<dbReference type="Gene3D" id="3.30.160.60">
    <property type="entry name" value="Classic Zinc Finger"/>
    <property type="match status" value="2"/>
</dbReference>
<evidence type="ECO:0000256" key="5">
    <source>
        <dbReference type="ARBA" id="ARBA00022771"/>
    </source>
</evidence>
<evidence type="ECO:0000259" key="15">
    <source>
        <dbReference type="PROSITE" id="PS00028"/>
    </source>
</evidence>
<keyword evidence="4" id="KW-0677">Repeat</keyword>
<dbReference type="GO" id="GO:0017053">
    <property type="term" value="C:transcription repressor complex"/>
    <property type="evidence" value="ECO:0007669"/>
    <property type="project" value="Ensembl"/>
</dbReference>
<name>A0A8B9BZ85_9AVES</name>
<dbReference type="SMART" id="SM00355">
    <property type="entry name" value="ZnF_C2H2"/>
    <property type="match status" value="3"/>
</dbReference>
<comment type="function">
    <text evidence="11">Acts as a transcriptional corepressor of orphan nuclear receptor NR2C2. Inhibits expression of the gluconeogenesis enzyme PCK2 through inhibition of NR2C2 activity. Also involved in transcriptional activation of NAMPT by promoting expression of PPARA and PPARD. Plays a role in lipid metabolism by suppressing lipogenesis, increasing lipolysis and decreasing lipid accumulation in adipose tissue. Plays a role in glucose homeostasis by improving glucose metabolism and insulin sensitivity.</text>
</comment>
<dbReference type="Ensembl" id="ENSABRT00000016119.1">
    <property type="protein sequence ID" value="ENSABRP00000011261.1"/>
    <property type="gene ID" value="ENSABRG00000010106.1"/>
</dbReference>
<keyword evidence="10" id="KW-0539">Nucleus</keyword>
<dbReference type="GO" id="GO:0005654">
    <property type="term" value="C:nucleoplasm"/>
    <property type="evidence" value="ECO:0007669"/>
    <property type="project" value="Ensembl"/>
</dbReference>
<dbReference type="PANTHER" id="PTHR23057:SF0">
    <property type="entry name" value="JUXTAPOSED WITH ANOTHER ZINC FINGER PROTEIN 1"/>
    <property type="match status" value="1"/>
</dbReference>
<dbReference type="InterPro" id="IPR013087">
    <property type="entry name" value="Znf_C2H2_type"/>
</dbReference>
<feature type="domain" description="C2H2-type" evidence="15">
    <location>
        <begin position="222"/>
        <end position="245"/>
    </location>
</feature>
<keyword evidence="7" id="KW-0805">Transcription regulation</keyword>
<dbReference type="GO" id="GO:0000122">
    <property type="term" value="P:negative regulation of transcription by RNA polymerase II"/>
    <property type="evidence" value="ECO:0007669"/>
    <property type="project" value="Ensembl"/>
</dbReference>
<keyword evidence="5" id="KW-0863">Zinc-finger</keyword>
<reference evidence="16" key="2">
    <citation type="submission" date="2025-09" db="UniProtKB">
        <authorList>
            <consortium name="Ensembl"/>
        </authorList>
    </citation>
    <scope>IDENTIFICATION</scope>
</reference>
<organism evidence="16 17">
    <name type="scientific">Anser brachyrhynchus</name>
    <name type="common">Pink-footed goose</name>
    <dbReference type="NCBI Taxonomy" id="132585"/>
    <lineage>
        <taxon>Eukaryota</taxon>
        <taxon>Metazoa</taxon>
        <taxon>Chordata</taxon>
        <taxon>Craniata</taxon>
        <taxon>Vertebrata</taxon>
        <taxon>Euteleostomi</taxon>
        <taxon>Archelosauria</taxon>
        <taxon>Archosauria</taxon>
        <taxon>Dinosauria</taxon>
        <taxon>Saurischia</taxon>
        <taxon>Theropoda</taxon>
        <taxon>Coelurosauria</taxon>
        <taxon>Aves</taxon>
        <taxon>Neognathae</taxon>
        <taxon>Galloanserae</taxon>
        <taxon>Anseriformes</taxon>
        <taxon>Anatidae</taxon>
        <taxon>Anserinae</taxon>
        <taxon>Anser</taxon>
    </lineage>
</organism>
<keyword evidence="9" id="KW-0804">Transcription</keyword>
<keyword evidence="8" id="KW-0443">Lipid metabolism</keyword>
<dbReference type="InterPro" id="IPR051580">
    <property type="entry name" value="ZnF-Chromatin_assoc"/>
</dbReference>
<evidence type="ECO:0000256" key="4">
    <source>
        <dbReference type="ARBA" id="ARBA00022737"/>
    </source>
</evidence>